<evidence type="ECO:0000256" key="4">
    <source>
        <dbReference type="ARBA" id="ARBA00023136"/>
    </source>
</evidence>
<evidence type="ECO:0000259" key="7">
    <source>
        <dbReference type="SMART" id="SM00563"/>
    </source>
</evidence>
<keyword evidence="3 6" id="KW-0808">Transferase</keyword>
<dbReference type="PANTHER" id="PTHR12563:SF17">
    <property type="entry name" value="DIHYDROXYACETONE PHOSPHATE ACYLTRANSFERASE"/>
    <property type="match status" value="1"/>
</dbReference>
<dbReference type="GO" id="GO:0019432">
    <property type="term" value="P:triglyceride biosynthetic process"/>
    <property type="evidence" value="ECO:0007669"/>
    <property type="project" value="TreeGrafter"/>
</dbReference>
<dbReference type="InterPro" id="IPR041728">
    <property type="entry name" value="GPAT/DHAPAT_LPLAT"/>
</dbReference>
<dbReference type="InterPro" id="IPR045520">
    <property type="entry name" value="GPAT/DHAPAT_C"/>
</dbReference>
<keyword evidence="9" id="KW-1185">Reference proteome</keyword>
<evidence type="ECO:0000256" key="3">
    <source>
        <dbReference type="ARBA" id="ARBA00022679"/>
    </source>
</evidence>
<dbReference type="AlphaFoldDB" id="A0AA38M8U1"/>
<dbReference type="GO" id="GO:0012505">
    <property type="term" value="C:endomembrane system"/>
    <property type="evidence" value="ECO:0007669"/>
    <property type="project" value="UniProtKB-SubCell"/>
</dbReference>
<sequence>MSAAPRCYEDMLASRREEFSNFMWASRHLKPQVAYQQERRALPQYHKDEVLKCPKIQELLETLSQQQNVAREVLEAQVKSILDEIGYNKKLKVIRWLGLALVKITKKICSGIYINRSAIVHVKAQMGDCPVIFVPSHRSYADFILMSLICFSEDMAIPAIAAGMDFHGMWGMGTMLRDTGAFFMRRTYNNDSLYWTTFKQYVYQLVTKGDLPIEFFIEGTRSRSNKSLMPKYGLILMILKAFFLSQVPDILFVPINISYERILEEKLFAFELLGVPKPKESTSGFFKSLSIMKEKYGAIYFDMAQPISAKQFFGAKFNKSGHNLQPIHQQEITEEEKKLIPELAHEIVLQQQKHCVITTFNLIAIVLHHNLFNEKSLMGVDDLCTQVLWLKKILEAVGAFVQTDDVRNSVFEALEVHKNIVRVDESGKVTLVWNQIVLDKANIGKLKAHNLSETTLTTCVPFIMLQLYINPVLHYLVDCAILVAILKQQALTPDELFGRYHFLRALLSQEFVTFSTREKMEFEVALENCLKLNLVAKNGDVYETGSDKKSQDVVSGCIDGFIFTYFVVCSVLLQSVDGVIDEKTILTRVQAEIEARLNEDNAFIHPYSLSLDTITNCLTTLSNEKILVKTRSKNSILYEINPAGVLSVKSKLEEFVAPSHSLQTKLESIQLHLKTKL</sequence>
<evidence type="ECO:0000313" key="9">
    <source>
        <dbReference type="Proteomes" id="UP001168821"/>
    </source>
</evidence>
<comment type="caution">
    <text evidence="8">The sequence shown here is derived from an EMBL/GenBank/DDBJ whole genome shotgun (WGS) entry which is preliminary data.</text>
</comment>
<comment type="subcellular location">
    <subcellularLocation>
        <location evidence="1">Endomembrane system</location>
        <topology evidence="1">Peripheral membrane protein</topology>
    </subcellularLocation>
</comment>
<name>A0AA38M8U1_9CUCU</name>
<gene>
    <name evidence="8" type="ORF">Zmor_019473</name>
</gene>
<feature type="domain" description="Phospholipid/glycerol acyltransferase" evidence="7">
    <location>
        <begin position="131"/>
        <end position="260"/>
    </location>
</feature>
<protein>
    <recommendedName>
        <fullName evidence="7">Phospholipid/glycerol acyltransferase domain-containing protein</fullName>
    </recommendedName>
</protein>
<dbReference type="GO" id="GO:0031966">
    <property type="term" value="C:mitochondrial membrane"/>
    <property type="evidence" value="ECO:0007669"/>
    <property type="project" value="TreeGrafter"/>
</dbReference>
<dbReference type="GO" id="GO:0008611">
    <property type="term" value="P:ether lipid biosynthetic process"/>
    <property type="evidence" value="ECO:0007669"/>
    <property type="project" value="TreeGrafter"/>
</dbReference>
<dbReference type="InterPro" id="IPR002123">
    <property type="entry name" value="Plipid/glycerol_acylTrfase"/>
</dbReference>
<dbReference type="Pfam" id="PF01553">
    <property type="entry name" value="Acyltransferase"/>
    <property type="match status" value="1"/>
</dbReference>
<keyword evidence="4" id="KW-0472">Membrane</keyword>
<dbReference type="GO" id="GO:0006631">
    <property type="term" value="P:fatty acid metabolic process"/>
    <property type="evidence" value="ECO:0007669"/>
    <property type="project" value="TreeGrafter"/>
</dbReference>
<dbReference type="Pfam" id="PF19277">
    <property type="entry name" value="GPAT_C"/>
    <property type="match status" value="1"/>
</dbReference>
<dbReference type="GO" id="GO:0005778">
    <property type="term" value="C:peroxisomal membrane"/>
    <property type="evidence" value="ECO:0007669"/>
    <property type="project" value="TreeGrafter"/>
</dbReference>
<accession>A0AA38M8U1</accession>
<proteinExistence type="inferred from homology"/>
<evidence type="ECO:0000256" key="2">
    <source>
        <dbReference type="ARBA" id="ARBA00007937"/>
    </source>
</evidence>
<evidence type="ECO:0000256" key="6">
    <source>
        <dbReference type="PIRNR" id="PIRNR000437"/>
    </source>
</evidence>
<evidence type="ECO:0000256" key="5">
    <source>
        <dbReference type="ARBA" id="ARBA00023315"/>
    </source>
</evidence>
<organism evidence="8 9">
    <name type="scientific">Zophobas morio</name>
    <dbReference type="NCBI Taxonomy" id="2755281"/>
    <lineage>
        <taxon>Eukaryota</taxon>
        <taxon>Metazoa</taxon>
        <taxon>Ecdysozoa</taxon>
        <taxon>Arthropoda</taxon>
        <taxon>Hexapoda</taxon>
        <taxon>Insecta</taxon>
        <taxon>Pterygota</taxon>
        <taxon>Neoptera</taxon>
        <taxon>Endopterygota</taxon>
        <taxon>Coleoptera</taxon>
        <taxon>Polyphaga</taxon>
        <taxon>Cucujiformia</taxon>
        <taxon>Tenebrionidae</taxon>
        <taxon>Zophobas</taxon>
    </lineage>
</organism>
<dbReference type="PANTHER" id="PTHR12563">
    <property type="entry name" value="GLYCEROL-3-PHOSPHATE ACYLTRANSFERASE"/>
    <property type="match status" value="1"/>
</dbReference>
<comment type="similarity">
    <text evidence="2 6">Belongs to the GPAT/DAPAT family.</text>
</comment>
<dbReference type="SMART" id="SM00563">
    <property type="entry name" value="PlsC"/>
    <property type="match status" value="1"/>
</dbReference>
<evidence type="ECO:0000313" key="8">
    <source>
        <dbReference type="EMBL" id="KAJ3647603.1"/>
    </source>
</evidence>
<dbReference type="InterPro" id="IPR022284">
    <property type="entry name" value="GPAT/DHAPAT"/>
</dbReference>
<dbReference type="EMBL" id="JALNTZ010000006">
    <property type="protein sequence ID" value="KAJ3647603.1"/>
    <property type="molecule type" value="Genomic_DNA"/>
</dbReference>
<dbReference type="GO" id="GO:0016287">
    <property type="term" value="F:glycerone-phosphate O-acyltransferase activity"/>
    <property type="evidence" value="ECO:0007669"/>
    <property type="project" value="TreeGrafter"/>
</dbReference>
<dbReference type="Proteomes" id="UP001168821">
    <property type="component" value="Unassembled WGS sequence"/>
</dbReference>
<reference evidence="8" key="1">
    <citation type="journal article" date="2023" name="G3 (Bethesda)">
        <title>Whole genome assemblies of Zophobas morio and Tenebrio molitor.</title>
        <authorList>
            <person name="Kaur S."/>
            <person name="Stinson S.A."/>
            <person name="diCenzo G.C."/>
        </authorList>
    </citation>
    <scope>NUCLEOTIDE SEQUENCE</scope>
    <source>
        <strain evidence="8">QUZm001</strain>
    </source>
</reference>
<keyword evidence="5 6" id="KW-0012">Acyltransferase</keyword>
<dbReference type="CDD" id="cd07993">
    <property type="entry name" value="LPLAT_DHAPAT-like"/>
    <property type="match status" value="1"/>
</dbReference>
<evidence type="ECO:0000256" key="1">
    <source>
        <dbReference type="ARBA" id="ARBA00004184"/>
    </source>
</evidence>
<dbReference type="PIRSF" id="PIRSF000437">
    <property type="entry name" value="GPAT_DHAPAT"/>
    <property type="match status" value="1"/>
</dbReference>
<dbReference type="GO" id="GO:0004366">
    <property type="term" value="F:glycerol-3-phosphate O-acyltransferase activity"/>
    <property type="evidence" value="ECO:0007669"/>
    <property type="project" value="TreeGrafter"/>
</dbReference>
<dbReference type="SUPFAM" id="SSF69593">
    <property type="entry name" value="Glycerol-3-phosphate (1)-acyltransferase"/>
    <property type="match status" value="1"/>
</dbReference>
<dbReference type="GO" id="GO:0008654">
    <property type="term" value="P:phospholipid biosynthetic process"/>
    <property type="evidence" value="ECO:0007669"/>
    <property type="project" value="TreeGrafter"/>
</dbReference>